<dbReference type="GO" id="GO:0005663">
    <property type="term" value="C:DNA replication factor C complex"/>
    <property type="evidence" value="ECO:0007669"/>
    <property type="project" value="TreeGrafter"/>
</dbReference>
<name>A0A833RI83_9POAL</name>
<proteinExistence type="inferred from homology"/>
<evidence type="ECO:0000313" key="10">
    <source>
        <dbReference type="EMBL" id="KAF3336351.1"/>
    </source>
</evidence>
<dbReference type="NCBIfam" id="TIGR02397">
    <property type="entry name" value="dnaX_nterm"/>
    <property type="match status" value="1"/>
</dbReference>
<dbReference type="InterPro" id="IPR045085">
    <property type="entry name" value="HLD_clamp_pol_III_gamma_tau"/>
</dbReference>
<evidence type="ECO:0000256" key="2">
    <source>
        <dbReference type="ARBA" id="ARBA00022723"/>
    </source>
</evidence>
<keyword evidence="3" id="KW-0547">Nucleotide-binding</keyword>
<dbReference type="InterPro" id="IPR012763">
    <property type="entry name" value="DNA_pol_III_sug/sutau_N"/>
</dbReference>
<dbReference type="GO" id="GO:0006261">
    <property type="term" value="P:DNA-templated DNA replication"/>
    <property type="evidence" value="ECO:0007669"/>
    <property type="project" value="TreeGrafter"/>
</dbReference>
<feature type="domain" description="STICHEL DnaA-N-like alpha-beta" evidence="9">
    <location>
        <begin position="500"/>
        <end position="576"/>
    </location>
</feature>
<keyword evidence="4" id="KW-0862">Zinc</keyword>
<gene>
    <name evidence="10" type="ORF">FCM35_KLT18937</name>
</gene>
<evidence type="ECO:0000256" key="5">
    <source>
        <dbReference type="ARBA" id="ARBA00022840"/>
    </source>
</evidence>
<dbReference type="GO" id="GO:0046872">
    <property type="term" value="F:metal ion binding"/>
    <property type="evidence" value="ECO:0007669"/>
    <property type="project" value="UniProtKB-KW"/>
</dbReference>
<organism evidence="10 11">
    <name type="scientific">Carex littledalei</name>
    <dbReference type="NCBI Taxonomy" id="544730"/>
    <lineage>
        <taxon>Eukaryota</taxon>
        <taxon>Viridiplantae</taxon>
        <taxon>Streptophyta</taxon>
        <taxon>Embryophyta</taxon>
        <taxon>Tracheophyta</taxon>
        <taxon>Spermatophyta</taxon>
        <taxon>Magnoliopsida</taxon>
        <taxon>Liliopsida</taxon>
        <taxon>Poales</taxon>
        <taxon>Cyperaceae</taxon>
        <taxon>Cyperoideae</taxon>
        <taxon>Cariceae</taxon>
        <taxon>Carex</taxon>
        <taxon>Carex subgen. Euthyceras</taxon>
    </lineage>
</organism>
<dbReference type="EMBL" id="SWLB01000007">
    <property type="protein sequence ID" value="KAF3336351.1"/>
    <property type="molecule type" value="Genomic_DNA"/>
</dbReference>
<dbReference type="PANTHER" id="PTHR11669:SF55">
    <property type="entry name" value="OS08G0120200 PROTEIN"/>
    <property type="match status" value="1"/>
</dbReference>
<dbReference type="GO" id="GO:0003689">
    <property type="term" value="F:DNA clamp loader activity"/>
    <property type="evidence" value="ECO:0007669"/>
    <property type="project" value="TreeGrafter"/>
</dbReference>
<sequence length="645" mass="72178">MLEGRRHSVDIPISRTLMALMRSRSLRDPDTNSLAKFNSLLEKSSREFGSCNHTNSDLNGLSRHSFSCAWNAHMEKTREESQGLDSEFDLRFNSLNQKYKPRSFDELVGQSVAVQSLTSAISNGMIAPMYLFHGPGGTGKSSAARIFAAGLNCRSLNKPKPCGICHECTLVLSGKSREVKEFEAAKLNSKSKIVSLLRSASVVPLKLQYKVFIIDDCHNLEEEAWSSLCTNHEFIPQYLVLIMVTSNLEKLPDGFVPKCQSCRFGKTESSCIISRLRFICMKEGFEFEEGALELLARRADGSIREAITVLDQLSLLGKRITRRKAYELIGDVSEDELVELLDLAFSSDAASVVVRAREIMSSKVDPTQLSSQLTNLIMEILAGKCQQGSPEITRKSNRHSIAEVGMERLRNALEILSETEKQLKTAKNPSTWLTAALLQFNSTGDTVYPSNTFVSKSPEKIAHKTDDKLISRALEEDCESSSLGEDGDVNHLEHHLQEPEILTVIWRRALEKCTSDSIKDTLLKEGKLSSIYFCKGHAIAEIELCKSNDSKSEAFLEPIRTSLQSVLGCNVEIRTNVPKLSTNKVEFTVLTSNEASKKPENPNVCSKQYEDTVSEIQQTKRKMRCFMRIKAFFKCFSLCKKHKVP</sequence>
<evidence type="ECO:0000259" key="9">
    <source>
        <dbReference type="Pfam" id="PF23007"/>
    </source>
</evidence>
<dbReference type="InterPro" id="IPR054506">
    <property type="entry name" value="DnaA_N-like_STI"/>
</dbReference>
<evidence type="ECO:0000259" key="7">
    <source>
        <dbReference type="Pfam" id="PF12169"/>
    </source>
</evidence>
<dbReference type="FunFam" id="1.10.8.60:FF:000013">
    <property type="entry name" value="DNA polymerase III subunit gamma/tau"/>
    <property type="match status" value="1"/>
</dbReference>
<dbReference type="Proteomes" id="UP000623129">
    <property type="component" value="Unassembled WGS sequence"/>
</dbReference>
<dbReference type="Pfam" id="PF12169">
    <property type="entry name" value="DNA_pol3_gamma3"/>
    <property type="match status" value="1"/>
</dbReference>
<dbReference type="PANTHER" id="PTHR11669">
    <property type="entry name" value="REPLICATION FACTOR C / DNA POLYMERASE III GAMMA-TAU SUBUNIT"/>
    <property type="match status" value="1"/>
</dbReference>
<accession>A0A833RI83</accession>
<evidence type="ECO:0000313" key="11">
    <source>
        <dbReference type="Proteomes" id="UP000623129"/>
    </source>
</evidence>
<keyword evidence="2" id="KW-0479">Metal-binding</keyword>
<dbReference type="OrthoDB" id="1899087at2759"/>
<comment type="caution">
    <text evidence="10">The sequence shown here is derived from an EMBL/GenBank/DDBJ whole genome shotgun (WGS) entry which is preliminary data.</text>
</comment>
<comment type="similarity">
    <text evidence="1">Belongs to the DnaX/STICHEL family.</text>
</comment>
<keyword evidence="5" id="KW-0067">ATP-binding</keyword>
<dbReference type="Gene3D" id="3.40.50.300">
    <property type="entry name" value="P-loop containing nucleotide triphosphate hydrolases"/>
    <property type="match status" value="1"/>
</dbReference>
<dbReference type="AlphaFoldDB" id="A0A833RI83"/>
<dbReference type="SUPFAM" id="SSF52540">
    <property type="entry name" value="P-loop containing nucleoside triphosphate hydrolases"/>
    <property type="match status" value="1"/>
</dbReference>
<evidence type="ECO:0000256" key="1">
    <source>
        <dbReference type="ARBA" id="ARBA00006360"/>
    </source>
</evidence>
<evidence type="ECO:0000256" key="6">
    <source>
        <dbReference type="ARBA" id="ARBA00023054"/>
    </source>
</evidence>
<evidence type="ECO:0000256" key="3">
    <source>
        <dbReference type="ARBA" id="ARBA00022741"/>
    </source>
</evidence>
<dbReference type="Pfam" id="PF22608">
    <property type="entry name" value="DNAX_ATPase_lid"/>
    <property type="match status" value="1"/>
</dbReference>
<reference evidence="10" key="1">
    <citation type="submission" date="2020-01" db="EMBL/GenBank/DDBJ databases">
        <title>Genome sequence of Kobresia littledalei, the first chromosome-level genome in the family Cyperaceae.</title>
        <authorList>
            <person name="Qu G."/>
        </authorList>
    </citation>
    <scope>NUCLEOTIDE SEQUENCE</scope>
    <source>
        <strain evidence="10">C.B.Clarke</strain>
        <tissue evidence="10">Leaf</tissue>
    </source>
</reference>
<evidence type="ECO:0000259" key="8">
    <source>
        <dbReference type="Pfam" id="PF22608"/>
    </source>
</evidence>
<dbReference type="InterPro" id="IPR027417">
    <property type="entry name" value="P-loop_NTPase"/>
</dbReference>
<protein>
    <submittedName>
        <fullName evidence="10">DNA polymerase III subunit gamma/tau</fullName>
    </submittedName>
</protein>
<dbReference type="InterPro" id="IPR022754">
    <property type="entry name" value="DNA_pol_III_gamma-3"/>
</dbReference>
<feature type="domain" description="DNA polymerase III gamma subunit" evidence="7">
    <location>
        <begin position="321"/>
        <end position="441"/>
    </location>
</feature>
<dbReference type="GO" id="GO:0003887">
    <property type="term" value="F:DNA-directed DNA polymerase activity"/>
    <property type="evidence" value="ECO:0007669"/>
    <property type="project" value="InterPro"/>
</dbReference>
<dbReference type="InterPro" id="IPR050238">
    <property type="entry name" value="DNA_Rep/Repair_Clamp_Loader"/>
</dbReference>
<evidence type="ECO:0000256" key="4">
    <source>
        <dbReference type="ARBA" id="ARBA00022833"/>
    </source>
</evidence>
<dbReference type="GO" id="GO:0009360">
    <property type="term" value="C:DNA polymerase III complex"/>
    <property type="evidence" value="ECO:0007669"/>
    <property type="project" value="InterPro"/>
</dbReference>
<dbReference type="SUPFAM" id="SSF48019">
    <property type="entry name" value="post-AAA+ oligomerization domain-like"/>
    <property type="match status" value="1"/>
</dbReference>
<dbReference type="Pfam" id="PF23007">
    <property type="entry name" value="DnaA_N-like_STI"/>
    <property type="match status" value="1"/>
</dbReference>
<dbReference type="GO" id="GO:0006281">
    <property type="term" value="P:DNA repair"/>
    <property type="evidence" value="ECO:0007669"/>
    <property type="project" value="TreeGrafter"/>
</dbReference>
<dbReference type="Gene3D" id="1.20.272.10">
    <property type="match status" value="1"/>
</dbReference>
<feature type="domain" description="DNA polymerase III subunit gamma/tau helical lid" evidence="8">
    <location>
        <begin position="272"/>
        <end position="312"/>
    </location>
</feature>
<keyword evidence="11" id="KW-1185">Reference proteome</keyword>
<dbReference type="Gene3D" id="1.10.8.60">
    <property type="match status" value="1"/>
</dbReference>
<dbReference type="CDD" id="cd18137">
    <property type="entry name" value="HLD_clamp_pol_III_gamma_tau"/>
    <property type="match status" value="1"/>
</dbReference>
<dbReference type="InterPro" id="IPR008921">
    <property type="entry name" value="DNA_pol3_clamp-load_cplx_C"/>
</dbReference>
<dbReference type="Pfam" id="PF13177">
    <property type="entry name" value="DNA_pol3_delta2"/>
    <property type="match status" value="1"/>
</dbReference>
<keyword evidence="6" id="KW-0175">Coiled coil</keyword>
<dbReference type="GO" id="GO:0005524">
    <property type="term" value="F:ATP binding"/>
    <property type="evidence" value="ECO:0007669"/>
    <property type="project" value="UniProtKB-KW"/>
</dbReference>
<dbReference type="GO" id="GO:0003677">
    <property type="term" value="F:DNA binding"/>
    <property type="evidence" value="ECO:0007669"/>
    <property type="project" value="InterPro"/>
</dbReference>